<dbReference type="InterPro" id="IPR006127">
    <property type="entry name" value="ZnuA-like"/>
</dbReference>
<evidence type="ECO:0000256" key="2">
    <source>
        <dbReference type="ARBA" id="ARBA00022448"/>
    </source>
</evidence>
<organism evidence="7 8">
    <name type="scientific">Lentilactobacillus curieae</name>
    <dbReference type="NCBI Taxonomy" id="1138822"/>
    <lineage>
        <taxon>Bacteria</taxon>
        <taxon>Bacillati</taxon>
        <taxon>Bacillota</taxon>
        <taxon>Bacilli</taxon>
        <taxon>Lactobacillales</taxon>
        <taxon>Lactobacillaceae</taxon>
        <taxon>Lentilactobacillus</taxon>
    </lineage>
</organism>
<dbReference type="InterPro" id="IPR050492">
    <property type="entry name" value="Bact_metal-bind_prot9"/>
</dbReference>
<dbReference type="EMBL" id="CP018906">
    <property type="protein sequence ID" value="AQW21044.1"/>
    <property type="molecule type" value="Genomic_DNA"/>
</dbReference>
<accession>A0A1S6QHF7</accession>
<feature type="chain" id="PRO_5039275146" evidence="6">
    <location>
        <begin position="24"/>
        <end position="316"/>
    </location>
</feature>
<feature type="signal peptide" evidence="6">
    <location>
        <begin position="1"/>
        <end position="23"/>
    </location>
</feature>
<dbReference type="PRINTS" id="PR00690">
    <property type="entry name" value="ADHESNFAMILY"/>
</dbReference>
<dbReference type="Proteomes" id="UP000030361">
    <property type="component" value="Chromosome"/>
</dbReference>
<gene>
    <name evidence="7" type="ORF">PL11_003465</name>
</gene>
<evidence type="ECO:0000256" key="5">
    <source>
        <dbReference type="RuleBase" id="RU003512"/>
    </source>
</evidence>
<keyword evidence="4 6" id="KW-0732">Signal</keyword>
<dbReference type="RefSeq" id="WP_035166398.1">
    <property type="nucleotide sequence ID" value="NZ_CP018906.1"/>
</dbReference>
<dbReference type="PROSITE" id="PS51257">
    <property type="entry name" value="PROKAR_LIPOPROTEIN"/>
    <property type="match status" value="1"/>
</dbReference>
<keyword evidence="3" id="KW-0479">Metal-binding</keyword>
<dbReference type="GO" id="GO:0030001">
    <property type="term" value="P:metal ion transport"/>
    <property type="evidence" value="ECO:0007669"/>
    <property type="project" value="InterPro"/>
</dbReference>
<dbReference type="PANTHER" id="PTHR42953">
    <property type="entry name" value="HIGH-AFFINITY ZINC UPTAKE SYSTEM PROTEIN ZNUA-RELATED"/>
    <property type="match status" value="1"/>
</dbReference>
<name>A0A1S6QHF7_9LACO</name>
<reference evidence="7 8" key="1">
    <citation type="journal article" date="2015" name="Genome Announc.">
        <title>Genome Sequence of Lactobacillus curieae CCTCC M 2011381T, a Novel Producer of Gamma-aminobutyric Acid.</title>
        <authorList>
            <person name="Wang Y."/>
            <person name="Wang Y."/>
            <person name="Lang C."/>
            <person name="Wei D."/>
            <person name="Xu P."/>
            <person name="Xie J."/>
        </authorList>
    </citation>
    <scope>NUCLEOTIDE SEQUENCE [LARGE SCALE GENOMIC DNA]</scope>
    <source>
        <strain evidence="7 8">CCTCC M 2011381</strain>
    </source>
</reference>
<dbReference type="GO" id="GO:0030313">
    <property type="term" value="C:cell envelope"/>
    <property type="evidence" value="ECO:0007669"/>
    <property type="project" value="UniProtKB-SubCell"/>
</dbReference>
<comment type="subcellular location">
    <subcellularLocation>
        <location evidence="1">Cell envelope</location>
    </subcellularLocation>
</comment>
<keyword evidence="2 5" id="KW-0813">Transport</keyword>
<dbReference type="PRINTS" id="PR00691">
    <property type="entry name" value="ADHESINB"/>
</dbReference>
<dbReference type="SUPFAM" id="SSF53807">
    <property type="entry name" value="Helical backbone' metal receptor"/>
    <property type="match status" value="1"/>
</dbReference>
<protein>
    <submittedName>
        <fullName evidence="7">Metal ABC transporter substrate-binding protein</fullName>
    </submittedName>
</protein>
<evidence type="ECO:0000256" key="4">
    <source>
        <dbReference type="ARBA" id="ARBA00022729"/>
    </source>
</evidence>
<keyword evidence="8" id="KW-1185">Reference proteome</keyword>
<evidence type="ECO:0000256" key="3">
    <source>
        <dbReference type="ARBA" id="ARBA00022723"/>
    </source>
</evidence>
<dbReference type="InterPro" id="IPR006129">
    <property type="entry name" value="AdhesinB"/>
</dbReference>
<evidence type="ECO:0000256" key="6">
    <source>
        <dbReference type="SAM" id="SignalP"/>
    </source>
</evidence>
<dbReference type="eggNOG" id="COG0803">
    <property type="taxonomic scope" value="Bacteria"/>
</dbReference>
<dbReference type="Gene3D" id="3.40.50.1980">
    <property type="entry name" value="Nitrogenase molybdenum iron protein domain"/>
    <property type="match status" value="2"/>
</dbReference>
<evidence type="ECO:0000313" key="8">
    <source>
        <dbReference type="Proteomes" id="UP000030361"/>
    </source>
</evidence>
<evidence type="ECO:0000313" key="7">
    <source>
        <dbReference type="EMBL" id="AQW21044.1"/>
    </source>
</evidence>
<evidence type="ECO:0000256" key="1">
    <source>
        <dbReference type="ARBA" id="ARBA00004196"/>
    </source>
</evidence>
<dbReference type="GO" id="GO:0007155">
    <property type="term" value="P:cell adhesion"/>
    <property type="evidence" value="ECO:0007669"/>
    <property type="project" value="InterPro"/>
</dbReference>
<proteinExistence type="inferred from homology"/>
<dbReference type="Pfam" id="PF01297">
    <property type="entry name" value="ZnuA"/>
    <property type="match status" value="1"/>
</dbReference>
<dbReference type="PANTHER" id="PTHR42953:SF1">
    <property type="entry name" value="METAL-BINDING PROTEIN HI_0362-RELATED"/>
    <property type="match status" value="1"/>
</dbReference>
<dbReference type="KEGG" id="lcu:PL11_003465"/>
<dbReference type="InterPro" id="IPR006128">
    <property type="entry name" value="Lipoprotein_PsaA-like"/>
</dbReference>
<dbReference type="CDD" id="cd01137">
    <property type="entry name" value="PsaA"/>
    <property type="match status" value="1"/>
</dbReference>
<comment type="similarity">
    <text evidence="5">Belongs to the bacterial solute-binding protein 9 family.</text>
</comment>
<dbReference type="OrthoDB" id="9793396at2"/>
<dbReference type="GO" id="GO:0046872">
    <property type="term" value="F:metal ion binding"/>
    <property type="evidence" value="ECO:0007669"/>
    <property type="project" value="UniProtKB-KW"/>
</dbReference>
<dbReference type="AlphaFoldDB" id="A0A1S6QHF7"/>
<sequence>MKLKSILRLALVAVLGLTLTACSQSKSKDSSQNTNASCKVSVVATDTIIGDIAKNVAKNHADIHVIVPTGQDPHEYDPLPEDVSKTAKADLVFYNGLNLENAKNAWFTKMQNNLGEKVKKKSFAASEGVDAIHLEGKGQTNKEDPHAWLNLENGIIYAKNIAKQLERVDPKHKSDYQKNLNAYVGKLQKLDAKAKKAFNKIPKDKKLIVTSEGCFKYFSKAYNVPSAYIWEINTEVEGSPDQIKTLVRKLKKTKVSSIFVESSVSRKPMKTVSRDTGIPIYSTLFTDSIAKKGQTGDSYYGMMKWNLDKIAEGLAK</sequence>